<accession>A0A286D332</accession>
<organism evidence="1 2">
    <name type="scientific">Pseudoxanthomonas wuyuanensis</name>
    <dbReference type="NCBI Taxonomy" id="1073196"/>
    <lineage>
        <taxon>Bacteria</taxon>
        <taxon>Pseudomonadati</taxon>
        <taxon>Pseudomonadota</taxon>
        <taxon>Gammaproteobacteria</taxon>
        <taxon>Lysobacterales</taxon>
        <taxon>Lysobacteraceae</taxon>
        <taxon>Pseudoxanthomonas</taxon>
    </lineage>
</organism>
<sequence>MSQLQLPDRVFTQAADVALLEANIAALPDEAIVQLTMDDGSALRGVVATRPSAQIFRTSDGQEGINAVLRLDDLEHPEQAHYLWLDQVRDIFPLGSA</sequence>
<dbReference type="Proteomes" id="UP000219374">
    <property type="component" value="Unassembled WGS sequence"/>
</dbReference>
<evidence type="ECO:0000313" key="1">
    <source>
        <dbReference type="EMBL" id="SOD53047.1"/>
    </source>
</evidence>
<evidence type="ECO:0000313" key="2">
    <source>
        <dbReference type="Proteomes" id="UP000219374"/>
    </source>
</evidence>
<dbReference type="Pfam" id="PF11607">
    <property type="entry name" value="DUF3247"/>
    <property type="match status" value="1"/>
</dbReference>
<dbReference type="InterPro" id="IPR021649">
    <property type="entry name" value="DUF3247"/>
</dbReference>
<dbReference type="RefSeq" id="WP_097120986.1">
    <property type="nucleotide sequence ID" value="NZ_OCND01000002.1"/>
</dbReference>
<evidence type="ECO:0008006" key="3">
    <source>
        <dbReference type="Google" id="ProtNLM"/>
    </source>
</evidence>
<protein>
    <recommendedName>
        <fullName evidence="3">DUF3247 domain-containing protein</fullName>
    </recommendedName>
</protein>
<dbReference type="AlphaFoldDB" id="A0A286D332"/>
<dbReference type="OrthoDB" id="5958099at2"/>
<name>A0A286D332_9GAMM</name>
<proteinExistence type="predicted"/>
<keyword evidence="2" id="KW-1185">Reference proteome</keyword>
<reference evidence="1 2" key="1">
    <citation type="submission" date="2017-09" db="EMBL/GenBank/DDBJ databases">
        <authorList>
            <person name="Ehlers B."/>
            <person name="Leendertz F.H."/>
        </authorList>
    </citation>
    <scope>NUCLEOTIDE SEQUENCE [LARGE SCALE GENOMIC DNA]</scope>
    <source>
        <strain evidence="1 2">CGMCC 1.10978</strain>
    </source>
</reference>
<dbReference type="EMBL" id="OCND01000002">
    <property type="protein sequence ID" value="SOD53047.1"/>
    <property type="molecule type" value="Genomic_DNA"/>
</dbReference>
<dbReference type="Gene3D" id="2.30.30.720">
    <property type="entry name" value="Protein of unknown function (DUF3247)"/>
    <property type="match status" value="1"/>
</dbReference>
<gene>
    <name evidence="1" type="ORF">SAMN06296416_102211</name>
</gene>